<keyword evidence="2" id="KW-1185">Reference proteome</keyword>
<reference evidence="1 2" key="1">
    <citation type="submission" date="2020-10" db="EMBL/GenBank/DDBJ databases">
        <title>The genome sequence of Chitinilyticum litopenaei 4Y14.</title>
        <authorList>
            <person name="Liu Y."/>
        </authorList>
    </citation>
    <scope>NUCLEOTIDE SEQUENCE [LARGE SCALE GENOMIC DNA]</scope>
    <source>
        <strain evidence="1 2">4Y14</strain>
    </source>
</reference>
<dbReference type="Proteomes" id="UP000604481">
    <property type="component" value="Unassembled WGS sequence"/>
</dbReference>
<dbReference type="InterPro" id="IPR036237">
    <property type="entry name" value="Xyl_isomerase-like_sf"/>
</dbReference>
<dbReference type="RefSeq" id="WP_194116049.1">
    <property type="nucleotide sequence ID" value="NZ_JADFUA010000004.1"/>
</dbReference>
<sequence length="308" mass="33286">MKLSQLPVSTGLGLRAPHVEAVLASRPDVAWWEVHSENYFGGGAPLASLLVIRRDYPLSLHGVGLGLGRLGELDQRHLVQLRELVQRVEPAAVSEHLAWNQHAGRYYNDLLPVPRVDGVIAHLASRIAQVQDALQRPLLIENVSAYVGFADEVIGEGELMAELHRRTGCGLLVDLNNFHVNALNLGVDPLAEIAALPAAAVAEIHVAGFEYFDGTAVDTHGAAVSAEVLALLDAALRQWGLRPVLLERDSNLGEFAELHQEYLQLALHVKRLESNTLTAMPTSKPGWTTCKMSISPPAASAVAVSIFT</sequence>
<dbReference type="Pfam" id="PF05114">
    <property type="entry name" value="MbnB_TglH_ChrH"/>
    <property type="match status" value="1"/>
</dbReference>
<name>A0A8J7FMW8_9NEIS</name>
<dbReference type="SUPFAM" id="SSF51658">
    <property type="entry name" value="Xylose isomerase-like"/>
    <property type="match status" value="1"/>
</dbReference>
<dbReference type="InterPro" id="IPR007801">
    <property type="entry name" value="MbnB/TglH/ChrH"/>
</dbReference>
<organism evidence="1 2">
    <name type="scientific">Chitinilyticum piscinae</name>
    <dbReference type="NCBI Taxonomy" id="2866724"/>
    <lineage>
        <taxon>Bacteria</taxon>
        <taxon>Pseudomonadati</taxon>
        <taxon>Pseudomonadota</taxon>
        <taxon>Betaproteobacteria</taxon>
        <taxon>Neisseriales</taxon>
        <taxon>Chitinibacteraceae</taxon>
        <taxon>Chitinilyticum</taxon>
    </lineage>
</organism>
<dbReference type="PANTHER" id="PTHR42194">
    <property type="entry name" value="UPF0276 PROTEIN HI_1600"/>
    <property type="match status" value="1"/>
</dbReference>
<dbReference type="AlphaFoldDB" id="A0A8J7FMW8"/>
<comment type="caution">
    <text evidence="1">The sequence shown here is derived from an EMBL/GenBank/DDBJ whole genome shotgun (WGS) entry which is preliminary data.</text>
</comment>
<protein>
    <submittedName>
        <fullName evidence="1">DUF692 domain-containing protein</fullName>
    </submittedName>
</protein>
<evidence type="ECO:0000313" key="1">
    <source>
        <dbReference type="EMBL" id="MBE9609526.1"/>
    </source>
</evidence>
<proteinExistence type="predicted"/>
<gene>
    <name evidence="1" type="ORF">INR99_09190</name>
</gene>
<dbReference type="Gene3D" id="3.20.20.150">
    <property type="entry name" value="Divalent-metal-dependent TIM barrel enzymes"/>
    <property type="match status" value="1"/>
</dbReference>
<evidence type="ECO:0000313" key="2">
    <source>
        <dbReference type="Proteomes" id="UP000604481"/>
    </source>
</evidence>
<dbReference type="EMBL" id="JADFUA010000004">
    <property type="protein sequence ID" value="MBE9609526.1"/>
    <property type="molecule type" value="Genomic_DNA"/>
</dbReference>
<dbReference type="NCBIfam" id="NF003818">
    <property type="entry name" value="PRK05409.1"/>
    <property type="match status" value="1"/>
</dbReference>
<accession>A0A8J7FMW8</accession>
<dbReference type="PANTHER" id="PTHR42194:SF1">
    <property type="entry name" value="UPF0276 PROTEIN HI_1600"/>
    <property type="match status" value="1"/>
</dbReference>